<dbReference type="InterPro" id="IPR006629">
    <property type="entry name" value="LITAF"/>
</dbReference>
<dbReference type="EMBL" id="HBGW01064653">
    <property type="protein sequence ID" value="CAD9611008.1"/>
    <property type="molecule type" value="Transcribed_RNA"/>
</dbReference>
<keyword evidence="4" id="KW-0862">Zinc</keyword>
<evidence type="ECO:0000256" key="5">
    <source>
        <dbReference type="ARBA" id="ARBA00023136"/>
    </source>
</evidence>
<dbReference type="InterPro" id="IPR037519">
    <property type="entry name" value="LITAF_fam"/>
</dbReference>
<feature type="region of interest" description="Disordered" evidence="6">
    <location>
        <begin position="300"/>
        <end position="341"/>
    </location>
</feature>
<gene>
    <name evidence="9" type="ORF">BRAN1462_LOCUS41236</name>
</gene>
<feature type="transmembrane region" description="Helical" evidence="7">
    <location>
        <begin position="133"/>
        <end position="150"/>
    </location>
</feature>
<sequence length="341" mass="38065">MAPVPVPKTAEKPSNSLIEFSTVAGEDPNEHIIFGDAPAHCKCPHCDRSVVTFIDYEASWVTWLLAFVVWISLGWMAFWVLPLLWPAFKDVVHHCPRCLNVIERKSRINLPTFRSEVMTCKIGGCAVVLARKYVAILLGLVGIIGAVYFLRSTVQINTTHEEHKGAPSMLTWEDFLFDCGPRTSASLSHRPSTARAFEERFRRRTFKWQGEVAVIREGFEVLMVVRTKSVMMVKMYPPRFKTRQGDHPDIALLFGEDRNKEVASLSQGDWIEFEATMSAHGYRGDPEVMTLWHVAKAERPSPLSSSAGAAQHHTPDVEAGNASETHAARANSTDAGPAAHR</sequence>
<evidence type="ECO:0000256" key="1">
    <source>
        <dbReference type="ARBA" id="ARBA00004170"/>
    </source>
</evidence>
<name>A0A7S2PQ32_9DINO</name>
<dbReference type="PROSITE" id="PS51837">
    <property type="entry name" value="LITAF"/>
    <property type="match status" value="1"/>
</dbReference>
<comment type="similarity">
    <text evidence="2">Belongs to the CDIP1/LITAF family.</text>
</comment>
<reference evidence="9" key="1">
    <citation type="submission" date="2021-01" db="EMBL/GenBank/DDBJ databases">
        <authorList>
            <person name="Corre E."/>
            <person name="Pelletier E."/>
            <person name="Niang G."/>
            <person name="Scheremetjew M."/>
            <person name="Finn R."/>
            <person name="Kale V."/>
            <person name="Holt S."/>
            <person name="Cochrane G."/>
            <person name="Meng A."/>
            <person name="Brown T."/>
            <person name="Cohen L."/>
        </authorList>
    </citation>
    <scope>NUCLEOTIDE SEQUENCE</scope>
    <source>
        <strain evidence="9">RCC3387</strain>
    </source>
</reference>
<keyword evidence="3" id="KW-0479">Metal-binding</keyword>
<evidence type="ECO:0000256" key="6">
    <source>
        <dbReference type="SAM" id="MobiDB-lite"/>
    </source>
</evidence>
<evidence type="ECO:0000256" key="7">
    <source>
        <dbReference type="SAM" id="Phobius"/>
    </source>
</evidence>
<dbReference type="PANTHER" id="PTHR23292:SF6">
    <property type="entry name" value="FI16602P1-RELATED"/>
    <property type="match status" value="1"/>
</dbReference>
<dbReference type="Pfam" id="PF10601">
    <property type="entry name" value="zf-LITAF-like"/>
    <property type="match status" value="1"/>
</dbReference>
<evidence type="ECO:0000256" key="4">
    <source>
        <dbReference type="ARBA" id="ARBA00022833"/>
    </source>
</evidence>
<evidence type="ECO:0000256" key="3">
    <source>
        <dbReference type="ARBA" id="ARBA00022723"/>
    </source>
</evidence>
<comment type="subcellular location">
    <subcellularLocation>
        <location evidence="1">Membrane</location>
        <topology evidence="1">Peripheral membrane protein</topology>
    </subcellularLocation>
</comment>
<keyword evidence="7" id="KW-1133">Transmembrane helix</keyword>
<evidence type="ECO:0000259" key="8">
    <source>
        <dbReference type="PROSITE" id="PS51837"/>
    </source>
</evidence>
<dbReference type="PANTHER" id="PTHR23292">
    <property type="entry name" value="LIPOPOLYSACCHARIDE-INDUCED TUMOR NECROSIS FACTOR-ALPHA FACTOR"/>
    <property type="match status" value="1"/>
</dbReference>
<feature type="transmembrane region" description="Helical" evidence="7">
    <location>
        <begin position="60"/>
        <end position="81"/>
    </location>
</feature>
<dbReference type="SMART" id="SM00714">
    <property type="entry name" value="LITAF"/>
    <property type="match status" value="1"/>
</dbReference>
<accession>A0A7S2PQ32</accession>
<dbReference type="GO" id="GO:0008270">
    <property type="term" value="F:zinc ion binding"/>
    <property type="evidence" value="ECO:0007669"/>
    <property type="project" value="TreeGrafter"/>
</dbReference>
<evidence type="ECO:0000313" key="9">
    <source>
        <dbReference type="EMBL" id="CAD9611008.1"/>
    </source>
</evidence>
<dbReference type="GO" id="GO:0016020">
    <property type="term" value="C:membrane"/>
    <property type="evidence" value="ECO:0007669"/>
    <property type="project" value="UniProtKB-SubCell"/>
</dbReference>
<feature type="domain" description="LITAF" evidence="8">
    <location>
        <begin position="21"/>
        <end position="107"/>
    </location>
</feature>
<evidence type="ECO:0000256" key="2">
    <source>
        <dbReference type="ARBA" id="ARBA00005975"/>
    </source>
</evidence>
<protein>
    <recommendedName>
        <fullName evidence="8">LITAF domain-containing protein</fullName>
    </recommendedName>
</protein>
<organism evidence="9">
    <name type="scientific">Zooxanthella nutricula</name>
    <dbReference type="NCBI Taxonomy" id="1333877"/>
    <lineage>
        <taxon>Eukaryota</taxon>
        <taxon>Sar</taxon>
        <taxon>Alveolata</taxon>
        <taxon>Dinophyceae</taxon>
        <taxon>Peridiniales</taxon>
        <taxon>Peridiniales incertae sedis</taxon>
        <taxon>Zooxanthella</taxon>
    </lineage>
</organism>
<proteinExistence type="inferred from homology"/>
<keyword evidence="7" id="KW-0812">Transmembrane</keyword>
<keyword evidence="5 7" id="KW-0472">Membrane</keyword>
<dbReference type="AlphaFoldDB" id="A0A7S2PQ32"/>